<reference evidence="1 3" key="1">
    <citation type="journal article" date="2011" name="Nature">
        <title>The Medicago genome provides insight into the evolution of rhizobial symbioses.</title>
        <authorList>
            <person name="Young N.D."/>
            <person name="Debelle F."/>
            <person name="Oldroyd G.E."/>
            <person name="Geurts R."/>
            <person name="Cannon S.B."/>
            <person name="Udvardi M.K."/>
            <person name="Benedito V.A."/>
            <person name="Mayer K.F."/>
            <person name="Gouzy J."/>
            <person name="Schoof H."/>
            <person name="Van de Peer Y."/>
            <person name="Proost S."/>
            <person name="Cook D.R."/>
            <person name="Meyers B.C."/>
            <person name="Spannagl M."/>
            <person name="Cheung F."/>
            <person name="De Mita S."/>
            <person name="Krishnakumar V."/>
            <person name="Gundlach H."/>
            <person name="Zhou S."/>
            <person name="Mudge J."/>
            <person name="Bharti A.K."/>
            <person name="Murray J.D."/>
            <person name="Naoumkina M.A."/>
            <person name="Rosen B."/>
            <person name="Silverstein K.A."/>
            <person name="Tang H."/>
            <person name="Rombauts S."/>
            <person name="Zhao P.X."/>
            <person name="Zhou P."/>
            <person name="Barbe V."/>
            <person name="Bardou P."/>
            <person name="Bechner M."/>
            <person name="Bellec A."/>
            <person name="Berger A."/>
            <person name="Berges H."/>
            <person name="Bidwell S."/>
            <person name="Bisseling T."/>
            <person name="Choisne N."/>
            <person name="Couloux A."/>
            <person name="Denny R."/>
            <person name="Deshpande S."/>
            <person name="Dai X."/>
            <person name="Doyle J.J."/>
            <person name="Dudez A.M."/>
            <person name="Farmer A.D."/>
            <person name="Fouteau S."/>
            <person name="Franken C."/>
            <person name="Gibelin C."/>
            <person name="Gish J."/>
            <person name="Goldstein S."/>
            <person name="Gonzalez A.J."/>
            <person name="Green P.J."/>
            <person name="Hallab A."/>
            <person name="Hartog M."/>
            <person name="Hua A."/>
            <person name="Humphray S.J."/>
            <person name="Jeong D.H."/>
            <person name="Jing Y."/>
            <person name="Jocker A."/>
            <person name="Kenton S.M."/>
            <person name="Kim D.J."/>
            <person name="Klee K."/>
            <person name="Lai H."/>
            <person name="Lang C."/>
            <person name="Lin S."/>
            <person name="Macmil S.L."/>
            <person name="Magdelenat G."/>
            <person name="Matthews L."/>
            <person name="McCorrison J."/>
            <person name="Monaghan E.L."/>
            <person name="Mun J.H."/>
            <person name="Najar F.Z."/>
            <person name="Nicholson C."/>
            <person name="Noirot C."/>
            <person name="O'Bleness M."/>
            <person name="Paule C.R."/>
            <person name="Poulain J."/>
            <person name="Prion F."/>
            <person name="Qin B."/>
            <person name="Qu C."/>
            <person name="Retzel E.F."/>
            <person name="Riddle C."/>
            <person name="Sallet E."/>
            <person name="Samain S."/>
            <person name="Samson N."/>
            <person name="Sanders I."/>
            <person name="Saurat O."/>
            <person name="Scarpelli C."/>
            <person name="Schiex T."/>
            <person name="Segurens B."/>
            <person name="Severin A.J."/>
            <person name="Sherrier D.J."/>
            <person name="Shi R."/>
            <person name="Sims S."/>
            <person name="Singer S.R."/>
            <person name="Sinharoy S."/>
            <person name="Sterck L."/>
            <person name="Viollet A."/>
            <person name="Wang B.B."/>
            <person name="Wang K."/>
            <person name="Wang M."/>
            <person name="Wang X."/>
            <person name="Warfsmann J."/>
            <person name="Weissenbach J."/>
            <person name="White D.D."/>
            <person name="White J.D."/>
            <person name="Wiley G.B."/>
            <person name="Wincker P."/>
            <person name="Xing Y."/>
            <person name="Yang L."/>
            <person name="Yao Z."/>
            <person name="Ying F."/>
            <person name="Zhai J."/>
            <person name="Zhou L."/>
            <person name="Zuber A."/>
            <person name="Denarie J."/>
            <person name="Dixon R.A."/>
            <person name="May G.D."/>
            <person name="Schwartz D.C."/>
            <person name="Rogers J."/>
            <person name="Quetier F."/>
            <person name="Town C.D."/>
            <person name="Roe B.A."/>
        </authorList>
    </citation>
    <scope>NUCLEOTIDE SEQUENCE [LARGE SCALE GENOMIC DNA]</scope>
    <source>
        <strain evidence="1">A17</strain>
        <strain evidence="2 3">cv. Jemalong A17</strain>
    </source>
</reference>
<accession>G7L4B2</accession>
<reference evidence="2" key="3">
    <citation type="submission" date="2015-04" db="UniProtKB">
        <authorList>
            <consortium name="EnsemblPlants"/>
        </authorList>
    </citation>
    <scope>IDENTIFICATION</scope>
    <source>
        <strain evidence="2">cv. Jemalong A17</strain>
    </source>
</reference>
<dbReference type="Proteomes" id="UP000002051">
    <property type="component" value="Unassembled WGS sequence"/>
</dbReference>
<proteinExistence type="predicted"/>
<dbReference type="EMBL" id="CM001223">
    <property type="protein sequence ID" value="AES78440.2"/>
    <property type="molecule type" value="Genomic_DNA"/>
</dbReference>
<dbReference type="EnsemblPlants" id="AES78440">
    <property type="protein sequence ID" value="AES78440"/>
    <property type="gene ID" value="MTR_7g031710"/>
</dbReference>
<evidence type="ECO:0000313" key="3">
    <source>
        <dbReference type="Proteomes" id="UP000002051"/>
    </source>
</evidence>
<evidence type="ECO:0000313" key="2">
    <source>
        <dbReference type="EnsemblPlants" id="AES78440"/>
    </source>
</evidence>
<name>G7L4B2_MEDTR</name>
<gene>
    <name evidence="1" type="ordered locus">MTR_7g031710</name>
</gene>
<protein>
    <submittedName>
        <fullName evidence="1 2">Uncharacterized protein</fullName>
    </submittedName>
</protein>
<sequence length="78" mass="8881">MDDVPYPLRILHRYLSDTFRYVLGEIRLCGLIRKNTLESLDGVGIELAELSLDEPDLEADLYLDDGNEGEKIETINVN</sequence>
<keyword evidence="3" id="KW-1185">Reference proteome</keyword>
<organism evidence="1 3">
    <name type="scientific">Medicago truncatula</name>
    <name type="common">Barrel medic</name>
    <name type="synonym">Medicago tribuloides</name>
    <dbReference type="NCBI Taxonomy" id="3880"/>
    <lineage>
        <taxon>Eukaryota</taxon>
        <taxon>Viridiplantae</taxon>
        <taxon>Streptophyta</taxon>
        <taxon>Embryophyta</taxon>
        <taxon>Tracheophyta</taxon>
        <taxon>Spermatophyta</taxon>
        <taxon>Magnoliopsida</taxon>
        <taxon>eudicotyledons</taxon>
        <taxon>Gunneridae</taxon>
        <taxon>Pentapetalae</taxon>
        <taxon>rosids</taxon>
        <taxon>fabids</taxon>
        <taxon>Fabales</taxon>
        <taxon>Fabaceae</taxon>
        <taxon>Papilionoideae</taxon>
        <taxon>50 kb inversion clade</taxon>
        <taxon>NPAAA clade</taxon>
        <taxon>Hologalegina</taxon>
        <taxon>IRL clade</taxon>
        <taxon>Trifolieae</taxon>
        <taxon>Medicago</taxon>
    </lineage>
</organism>
<accession>A0A0C3W491</accession>
<dbReference type="HOGENOM" id="CLU_179578_0_0_1"/>
<reference evidence="1 3" key="2">
    <citation type="journal article" date="2014" name="BMC Genomics">
        <title>An improved genome release (version Mt4.0) for the model legume Medicago truncatula.</title>
        <authorList>
            <person name="Tang H."/>
            <person name="Krishnakumar V."/>
            <person name="Bidwell S."/>
            <person name="Rosen B."/>
            <person name="Chan A."/>
            <person name="Zhou S."/>
            <person name="Gentzbittel L."/>
            <person name="Childs K.L."/>
            <person name="Yandell M."/>
            <person name="Gundlach H."/>
            <person name="Mayer K.F."/>
            <person name="Schwartz D.C."/>
            <person name="Town C.D."/>
        </authorList>
    </citation>
    <scope>GENOME REANNOTATION</scope>
    <source>
        <strain evidence="2 3">cv. Jemalong A17</strain>
    </source>
</reference>
<evidence type="ECO:0000313" key="1">
    <source>
        <dbReference type="EMBL" id="AES78440.2"/>
    </source>
</evidence>
<dbReference type="AlphaFoldDB" id="G7L4B2"/>